<evidence type="ECO:0000259" key="12">
    <source>
        <dbReference type="Pfam" id="PF00676"/>
    </source>
</evidence>
<evidence type="ECO:0000256" key="1">
    <source>
        <dbReference type="ARBA" id="ARBA00001964"/>
    </source>
</evidence>
<organism evidence="13 14">
    <name type="scientific">Salsuginibacillus halophilus</name>
    <dbReference type="NCBI Taxonomy" id="517424"/>
    <lineage>
        <taxon>Bacteria</taxon>
        <taxon>Bacillati</taxon>
        <taxon>Bacillota</taxon>
        <taxon>Bacilli</taxon>
        <taxon>Bacillales</taxon>
        <taxon>Bacillaceae</taxon>
        <taxon>Salsuginibacillus</taxon>
    </lineage>
</organism>
<dbReference type="PANTHER" id="PTHR43380:SF1">
    <property type="entry name" value="2-OXOISOVALERATE DEHYDROGENASE SUBUNIT ALPHA, MITOCHONDRIAL"/>
    <property type="match status" value="1"/>
</dbReference>
<evidence type="ECO:0000256" key="6">
    <source>
        <dbReference type="ARBA" id="ARBA00023052"/>
    </source>
</evidence>
<feature type="compositionally biased region" description="Basic and acidic residues" evidence="11">
    <location>
        <begin position="258"/>
        <end position="276"/>
    </location>
</feature>
<evidence type="ECO:0000256" key="7">
    <source>
        <dbReference type="ARBA" id="ARBA00023317"/>
    </source>
</evidence>
<dbReference type="EMBL" id="PYAV01000004">
    <property type="protein sequence ID" value="PSL48461.1"/>
    <property type="molecule type" value="Genomic_DNA"/>
</dbReference>
<comment type="catalytic activity">
    <reaction evidence="9 10">
        <text>N(6)-[(R)-lipoyl]-L-lysyl-[protein] + pyruvate + H(+) = N(6)-[(R)-S(8)-acetyldihydrolipoyl]-L-lysyl-[protein] + CO2</text>
        <dbReference type="Rhea" id="RHEA:19189"/>
        <dbReference type="Rhea" id="RHEA-COMP:10474"/>
        <dbReference type="Rhea" id="RHEA-COMP:10478"/>
        <dbReference type="ChEBI" id="CHEBI:15361"/>
        <dbReference type="ChEBI" id="CHEBI:15378"/>
        <dbReference type="ChEBI" id="CHEBI:16526"/>
        <dbReference type="ChEBI" id="CHEBI:83099"/>
        <dbReference type="ChEBI" id="CHEBI:83111"/>
        <dbReference type="EC" id="1.2.4.1"/>
    </reaction>
</comment>
<reference evidence="13 14" key="1">
    <citation type="submission" date="2018-03" db="EMBL/GenBank/DDBJ databases">
        <title>Genomic Encyclopedia of Type Strains, Phase III (KMG-III): the genomes of soil and plant-associated and newly described type strains.</title>
        <authorList>
            <person name="Whitman W."/>
        </authorList>
    </citation>
    <scope>NUCLEOTIDE SEQUENCE [LARGE SCALE GENOMIC DNA]</scope>
    <source>
        <strain evidence="13 14">CGMCC 1.07653</strain>
    </source>
</reference>
<dbReference type="EC" id="1.2.4.1" evidence="3 10"/>
<dbReference type="InterPro" id="IPR050771">
    <property type="entry name" value="Alpha-ketoacid_DH_E1_comp"/>
</dbReference>
<proteinExistence type="predicted"/>
<evidence type="ECO:0000313" key="13">
    <source>
        <dbReference type="EMBL" id="PSL48461.1"/>
    </source>
</evidence>
<dbReference type="RefSeq" id="WP_106588034.1">
    <property type="nucleotide sequence ID" value="NZ_PYAV01000004.1"/>
</dbReference>
<name>A0A2P8HQG2_9BACI</name>
<keyword evidence="5 10" id="KW-0560">Oxidoreductase</keyword>
<dbReference type="GO" id="GO:0004739">
    <property type="term" value="F:pyruvate dehydrogenase (acetyl-transferring) activity"/>
    <property type="evidence" value="ECO:0007669"/>
    <property type="project" value="UniProtKB-UniRule"/>
</dbReference>
<evidence type="ECO:0000256" key="10">
    <source>
        <dbReference type="RuleBase" id="RU366007"/>
    </source>
</evidence>
<keyword evidence="6 10" id="KW-0786">Thiamine pyrophosphate</keyword>
<sequence>MINDFPMQQLIDQDGNVLDHERMQEISIEKVKDMYYFMHRARLLDKKCVNLQRQGRIGTYVQYEGQEGAQVGSALALEEGDWMFPTYRDHAATLTYGQTMKNLLLNWRGRIEGGIAPEGIHIFPPAVPIASQLPQAAGAALAEKKKGTDRVSLVYFGDGATSEGDFHEGLNFASVFQTPTVFFNQNNGYAISVPVEKQMNSETIAQKGLGYDMNCLRIDGNDVIGVYCAVKDAVHKARSGAGPTLIEAVTWRYGAHTTADDPSKYRDQSESEVRRQTTDPLLRVEKYLKAQDAWQEQWKQEIEAQIESEIETALEEMESYPEPEMNQLFDYVFETPTWTIQQQIDEHLAVKGGKTS</sequence>
<evidence type="ECO:0000313" key="14">
    <source>
        <dbReference type="Proteomes" id="UP000242310"/>
    </source>
</evidence>
<evidence type="ECO:0000256" key="9">
    <source>
        <dbReference type="ARBA" id="ARBA00051231"/>
    </source>
</evidence>
<dbReference type="AlphaFoldDB" id="A0A2P8HQG2"/>
<dbReference type="Proteomes" id="UP000242310">
    <property type="component" value="Unassembled WGS sequence"/>
</dbReference>
<comment type="function">
    <text evidence="8 10">The pyruvate dehydrogenase complex catalyzes the overall conversion of pyruvate to acetyl-CoA and CO(2). It contains multiple copies of three enzymatic components: pyruvate dehydrogenase (E1), dihydrolipoamide acetyltransferase (E2) and lipoamide dehydrogenase (E3).</text>
</comment>
<dbReference type="InterPro" id="IPR029061">
    <property type="entry name" value="THDP-binding"/>
</dbReference>
<dbReference type="InterPro" id="IPR017596">
    <property type="entry name" value="PdhA/BkdA"/>
</dbReference>
<comment type="cofactor">
    <cofactor evidence="1 10">
        <name>thiamine diphosphate</name>
        <dbReference type="ChEBI" id="CHEBI:58937"/>
    </cofactor>
</comment>
<dbReference type="SUPFAM" id="SSF52518">
    <property type="entry name" value="Thiamin diphosphate-binding fold (THDP-binding)"/>
    <property type="match status" value="1"/>
</dbReference>
<accession>A0A2P8HQG2</accession>
<dbReference type="NCBIfam" id="TIGR03181">
    <property type="entry name" value="PDH_E1_alph_x"/>
    <property type="match status" value="1"/>
</dbReference>
<dbReference type="GO" id="GO:0009083">
    <property type="term" value="P:branched-chain amino acid catabolic process"/>
    <property type="evidence" value="ECO:0007669"/>
    <property type="project" value="TreeGrafter"/>
</dbReference>
<evidence type="ECO:0000256" key="3">
    <source>
        <dbReference type="ARBA" id="ARBA00012281"/>
    </source>
</evidence>
<comment type="caution">
    <text evidence="13">The sequence shown here is derived from an EMBL/GenBank/DDBJ whole genome shotgun (WGS) entry which is preliminary data.</text>
</comment>
<feature type="region of interest" description="Disordered" evidence="11">
    <location>
        <begin position="257"/>
        <end position="276"/>
    </location>
</feature>
<dbReference type="InterPro" id="IPR001017">
    <property type="entry name" value="DH_E1"/>
</dbReference>
<keyword evidence="14" id="KW-1185">Reference proteome</keyword>
<gene>
    <name evidence="13" type="ORF">B0H94_10461</name>
</gene>
<evidence type="ECO:0000256" key="11">
    <source>
        <dbReference type="SAM" id="MobiDB-lite"/>
    </source>
</evidence>
<dbReference type="CDD" id="cd02000">
    <property type="entry name" value="TPP_E1_PDC_ADC_BCADC"/>
    <property type="match status" value="1"/>
</dbReference>
<evidence type="ECO:0000256" key="4">
    <source>
        <dbReference type="ARBA" id="ARBA00014159"/>
    </source>
</evidence>
<feature type="domain" description="Dehydrogenase E1 component" evidence="12">
    <location>
        <begin position="38"/>
        <end position="325"/>
    </location>
</feature>
<evidence type="ECO:0000256" key="5">
    <source>
        <dbReference type="ARBA" id="ARBA00023002"/>
    </source>
</evidence>
<evidence type="ECO:0000256" key="2">
    <source>
        <dbReference type="ARBA" id="ARBA00011870"/>
    </source>
</evidence>
<evidence type="ECO:0000256" key="8">
    <source>
        <dbReference type="ARBA" id="ARBA00025211"/>
    </source>
</evidence>
<dbReference type="Pfam" id="PF00676">
    <property type="entry name" value="E1_dh"/>
    <property type="match status" value="1"/>
</dbReference>
<dbReference type="PANTHER" id="PTHR43380">
    <property type="entry name" value="2-OXOISOVALERATE DEHYDROGENASE SUBUNIT ALPHA, MITOCHONDRIAL"/>
    <property type="match status" value="1"/>
</dbReference>
<keyword evidence="7 10" id="KW-0670">Pyruvate</keyword>
<dbReference type="Gene3D" id="3.40.50.970">
    <property type="match status" value="1"/>
</dbReference>
<protein>
    <recommendedName>
        <fullName evidence="4 10">Pyruvate dehydrogenase E1 component subunit alpha</fullName>
        <ecNumber evidence="3 10">1.2.4.1</ecNumber>
    </recommendedName>
</protein>
<dbReference type="OrthoDB" id="9766715at2"/>
<comment type="subunit">
    <text evidence="2 10">Heterodimer of an alpha and a beta chain.</text>
</comment>